<keyword evidence="3" id="KW-1185">Reference proteome</keyword>
<evidence type="ECO:0000313" key="4">
    <source>
        <dbReference type="WBParaSite" id="PTRK_0000844700.1"/>
    </source>
</evidence>
<sequence length="203" mass="24117">MNKILFVTLLYNLVSSVSGSWFMDSFYNNIYYINVCSICYSKTNVMYFLSKISYDDRCRFLDIEKQTTIPRANITLEQDEFMKNQSADAQSRYEEYKKKRNETLEEAYKRMDDKIAKLSSEETKNLVKEIYNIIKNKSLSQEEEYNQGHKLISDAKFSTVKEGVSLIPSRFFADRFRGPVDFCLVEDPLKETYSYVSYYAYYW</sequence>
<keyword evidence="1" id="KW-0175">Coiled coil</keyword>
<evidence type="ECO:0000313" key="3">
    <source>
        <dbReference type="Proteomes" id="UP000038045"/>
    </source>
</evidence>
<proteinExistence type="predicted"/>
<accession>A0A0N4ZK11</accession>
<evidence type="ECO:0000256" key="2">
    <source>
        <dbReference type="SAM" id="SignalP"/>
    </source>
</evidence>
<dbReference type="WBParaSite" id="PTRK_0000844700.1">
    <property type="protein sequence ID" value="PTRK_0000844700.1"/>
    <property type="gene ID" value="PTRK_0000844700"/>
</dbReference>
<dbReference type="AlphaFoldDB" id="A0A0N4ZK11"/>
<feature type="chain" id="PRO_5005891837" evidence="2">
    <location>
        <begin position="20"/>
        <end position="203"/>
    </location>
</feature>
<organism evidence="3 4">
    <name type="scientific">Parastrongyloides trichosuri</name>
    <name type="common">Possum-specific nematode worm</name>
    <dbReference type="NCBI Taxonomy" id="131310"/>
    <lineage>
        <taxon>Eukaryota</taxon>
        <taxon>Metazoa</taxon>
        <taxon>Ecdysozoa</taxon>
        <taxon>Nematoda</taxon>
        <taxon>Chromadorea</taxon>
        <taxon>Rhabditida</taxon>
        <taxon>Tylenchina</taxon>
        <taxon>Panagrolaimomorpha</taxon>
        <taxon>Strongyloidoidea</taxon>
        <taxon>Strongyloididae</taxon>
        <taxon>Parastrongyloides</taxon>
    </lineage>
</organism>
<feature type="coiled-coil region" evidence="1">
    <location>
        <begin position="86"/>
        <end position="121"/>
    </location>
</feature>
<protein>
    <submittedName>
        <fullName evidence="4">OmpH family outer membrane protein</fullName>
    </submittedName>
</protein>
<keyword evidence="2" id="KW-0732">Signal</keyword>
<dbReference type="Proteomes" id="UP000038045">
    <property type="component" value="Unplaced"/>
</dbReference>
<name>A0A0N4ZK11_PARTI</name>
<feature type="signal peptide" evidence="2">
    <location>
        <begin position="1"/>
        <end position="19"/>
    </location>
</feature>
<evidence type="ECO:0000256" key="1">
    <source>
        <dbReference type="SAM" id="Coils"/>
    </source>
</evidence>
<reference evidence="4" key="1">
    <citation type="submission" date="2017-02" db="UniProtKB">
        <authorList>
            <consortium name="WormBaseParasite"/>
        </authorList>
    </citation>
    <scope>IDENTIFICATION</scope>
</reference>